<reference evidence="4 5" key="1">
    <citation type="submission" date="2019-09" db="EMBL/GenBank/DDBJ databases">
        <title>The hologenome of the rock-dwelling lichen Lasallia pustulata.</title>
        <authorList>
            <person name="Greshake Tzovaras B."/>
            <person name="Segers F."/>
            <person name="Bicker A."/>
            <person name="Dal Grande F."/>
            <person name="Otte J."/>
            <person name="Hankeln T."/>
            <person name="Schmitt I."/>
            <person name="Ebersberger I."/>
        </authorList>
    </citation>
    <scope>NUCLEOTIDE SEQUENCE [LARGE SCALE GENOMIC DNA]</scope>
    <source>
        <strain evidence="4">A1-1</strain>
    </source>
</reference>
<feature type="binding site" evidence="2">
    <location>
        <begin position="122"/>
        <end position="125"/>
    </location>
    <ligand>
        <name>substrate</name>
    </ligand>
</feature>
<feature type="binding site" evidence="2">
    <location>
        <begin position="46"/>
        <end position="49"/>
    </location>
    <ligand>
        <name>substrate</name>
    </ligand>
</feature>
<evidence type="ECO:0000313" key="4">
    <source>
        <dbReference type="EMBL" id="KAA6413383.1"/>
    </source>
</evidence>
<comment type="caution">
    <text evidence="4">The sequence shown here is derived from an EMBL/GenBank/DDBJ whole genome shotgun (WGS) entry which is preliminary data.</text>
</comment>
<evidence type="ECO:0000256" key="3">
    <source>
        <dbReference type="PIRSR" id="PIRSR600246-3"/>
    </source>
</evidence>
<dbReference type="GO" id="GO:0016787">
    <property type="term" value="F:hydrolase activity"/>
    <property type="evidence" value="ECO:0007669"/>
    <property type="project" value="InterPro"/>
</dbReference>
<dbReference type="EMBL" id="VXIT01000004">
    <property type="protein sequence ID" value="KAA6413383.1"/>
    <property type="molecule type" value="Genomic_DNA"/>
</dbReference>
<feature type="active site" description="Nucleophile" evidence="1">
    <location>
        <position position="18"/>
    </location>
</feature>
<dbReference type="AlphaFoldDB" id="A0A5M8PXH1"/>
<protein>
    <submittedName>
        <fullName evidence="4">Uncharacterized protein</fullName>
    </submittedName>
</protein>
<dbReference type="Gene3D" id="3.60.20.30">
    <property type="entry name" value="(Glycosyl)asparaginase"/>
    <property type="match status" value="1"/>
</dbReference>
<gene>
    <name evidence="4" type="ORF">FRX48_03129</name>
</gene>
<evidence type="ECO:0000313" key="5">
    <source>
        <dbReference type="Proteomes" id="UP000324767"/>
    </source>
</evidence>
<dbReference type="PANTHER" id="PTHR10188">
    <property type="entry name" value="L-ASPARAGINASE"/>
    <property type="match status" value="1"/>
</dbReference>
<dbReference type="InterPro" id="IPR029055">
    <property type="entry name" value="Ntn_hydrolases_N"/>
</dbReference>
<evidence type="ECO:0000256" key="1">
    <source>
        <dbReference type="PIRSR" id="PIRSR600246-1"/>
    </source>
</evidence>
<dbReference type="Pfam" id="PF01112">
    <property type="entry name" value="Asparaginase_2"/>
    <property type="match status" value="1"/>
</dbReference>
<organism evidence="4 5">
    <name type="scientific">Lasallia pustulata</name>
    <dbReference type="NCBI Taxonomy" id="136370"/>
    <lineage>
        <taxon>Eukaryota</taxon>
        <taxon>Fungi</taxon>
        <taxon>Dikarya</taxon>
        <taxon>Ascomycota</taxon>
        <taxon>Pezizomycotina</taxon>
        <taxon>Lecanoromycetes</taxon>
        <taxon>OSLEUM clade</taxon>
        <taxon>Umbilicariomycetidae</taxon>
        <taxon>Umbilicariales</taxon>
        <taxon>Umbilicariaceae</taxon>
        <taxon>Lasallia</taxon>
    </lineage>
</organism>
<sequence>MGEEDGGWDGREYLPQGTVGCVALDQYGALCVATSTGGLTNKLPGRIGDTPTLGAGFWAEEWTESVGSPLRLRSPASSLFAMLPLGVRHVVEDCYVGLSQDTAFGEDKNSSRGVRAVAMSGTGNGDSFLRTAAVRTAAAIARFSPCRSLSSAVTQIAGPGGELQQSAGDRWGKTGEGEGGIIGIELVDGKGKIVFDFNCGGMFRTWVDDEGEEHVMVYKGKY</sequence>
<dbReference type="PANTHER" id="PTHR10188:SF43">
    <property type="entry name" value="ASPARAGINASE (EUROFUNG)"/>
    <property type="match status" value="1"/>
</dbReference>
<dbReference type="Proteomes" id="UP000324767">
    <property type="component" value="Unassembled WGS sequence"/>
</dbReference>
<dbReference type="GO" id="GO:0005737">
    <property type="term" value="C:cytoplasm"/>
    <property type="evidence" value="ECO:0007669"/>
    <property type="project" value="TreeGrafter"/>
</dbReference>
<evidence type="ECO:0000256" key="2">
    <source>
        <dbReference type="PIRSR" id="PIRSR600246-2"/>
    </source>
</evidence>
<dbReference type="InterPro" id="IPR000246">
    <property type="entry name" value="Peptidase_T2"/>
</dbReference>
<name>A0A5M8PXH1_9LECA</name>
<dbReference type="SUPFAM" id="SSF56235">
    <property type="entry name" value="N-terminal nucleophile aminohydrolases (Ntn hydrolases)"/>
    <property type="match status" value="1"/>
</dbReference>
<accession>A0A5M8PXH1</accession>
<feature type="site" description="Cleavage; by autolysis" evidence="3">
    <location>
        <begin position="17"/>
        <end position="18"/>
    </location>
</feature>
<dbReference type="OrthoDB" id="2262349at2759"/>
<proteinExistence type="predicted"/>